<proteinExistence type="predicted"/>
<organism evidence="1 2">
    <name type="scientific">Camellia lanceoleosa</name>
    <dbReference type="NCBI Taxonomy" id="1840588"/>
    <lineage>
        <taxon>Eukaryota</taxon>
        <taxon>Viridiplantae</taxon>
        <taxon>Streptophyta</taxon>
        <taxon>Embryophyta</taxon>
        <taxon>Tracheophyta</taxon>
        <taxon>Spermatophyta</taxon>
        <taxon>Magnoliopsida</taxon>
        <taxon>eudicotyledons</taxon>
        <taxon>Gunneridae</taxon>
        <taxon>Pentapetalae</taxon>
        <taxon>asterids</taxon>
        <taxon>Ericales</taxon>
        <taxon>Theaceae</taxon>
        <taxon>Camellia</taxon>
    </lineage>
</organism>
<reference evidence="1 2" key="1">
    <citation type="journal article" date="2022" name="Plant J.">
        <title>Chromosome-level genome of Camellia lanceoleosa provides a valuable resource for understanding genome evolution and self-incompatibility.</title>
        <authorList>
            <person name="Gong W."/>
            <person name="Xiao S."/>
            <person name="Wang L."/>
            <person name="Liao Z."/>
            <person name="Chang Y."/>
            <person name="Mo W."/>
            <person name="Hu G."/>
            <person name="Li W."/>
            <person name="Zhao G."/>
            <person name="Zhu H."/>
            <person name="Hu X."/>
            <person name="Ji K."/>
            <person name="Xiang X."/>
            <person name="Song Q."/>
            <person name="Yuan D."/>
            <person name="Jin S."/>
            <person name="Zhang L."/>
        </authorList>
    </citation>
    <scope>NUCLEOTIDE SEQUENCE [LARGE SCALE GENOMIC DNA]</scope>
    <source>
        <strain evidence="1">SQ_2022a</strain>
    </source>
</reference>
<accession>A0ACC0I8L8</accession>
<comment type="caution">
    <text evidence="1">The sequence shown here is derived from an EMBL/GenBank/DDBJ whole genome shotgun (WGS) entry which is preliminary data.</text>
</comment>
<keyword evidence="2" id="KW-1185">Reference proteome</keyword>
<name>A0ACC0I8L8_9ERIC</name>
<gene>
    <name evidence="1" type="ORF">LOK49_LG03G00338</name>
</gene>
<evidence type="ECO:0000313" key="2">
    <source>
        <dbReference type="Proteomes" id="UP001060215"/>
    </source>
</evidence>
<protein>
    <submittedName>
        <fullName evidence="1">Uncharacterized protein</fullName>
    </submittedName>
</protein>
<sequence>MYKNNFTSLYSSQRSINDDQNCLCFSTSSMASTFTLSFSLEPPHHHHLRRRGHHRRFFSTTPFKPRHHNFTLSFSTSHSSSSSSSSSTSTSTSSFTHQDPLHTTRILTDEDLHKLQFLENFNYHQELKSGSMWVRVMKPHEIDIVVALLSESFAESIMFLAGYETLLGLLVKPYLIERRALIPHTATLIGFYRESDDDDDLQLAGTVEICFDRMGSNSYTPSPNPPKDSPYVCNMTVKKTLRRRGIGWHLLKACEQLISQMSSSREVYLHCRMIDAAPLNMYAKAGYSIVQTDSILILLTLQRRKHLMCKELPILDSPSDISASNEELPS</sequence>
<dbReference type="EMBL" id="CM045763">
    <property type="protein sequence ID" value="KAI8022034.1"/>
    <property type="molecule type" value="Genomic_DNA"/>
</dbReference>
<evidence type="ECO:0000313" key="1">
    <source>
        <dbReference type="EMBL" id="KAI8022034.1"/>
    </source>
</evidence>
<dbReference type="Proteomes" id="UP001060215">
    <property type="component" value="Chromosome 6"/>
</dbReference>